<dbReference type="PROSITE" id="PS50893">
    <property type="entry name" value="ABC_TRANSPORTER_2"/>
    <property type="match status" value="2"/>
</dbReference>
<evidence type="ECO:0000256" key="7">
    <source>
        <dbReference type="ARBA" id="ARBA00022840"/>
    </source>
</evidence>
<dbReference type="Pfam" id="PF00005">
    <property type="entry name" value="ABC_tran"/>
    <property type="match status" value="2"/>
</dbReference>
<dbReference type="RefSeq" id="XP_011308768.1">
    <property type="nucleotide sequence ID" value="XM_011310466.1"/>
</dbReference>
<dbReference type="InterPro" id="IPR003439">
    <property type="entry name" value="ABC_transporter-like_ATP-bd"/>
</dbReference>
<dbReference type="InterPro" id="IPR003593">
    <property type="entry name" value="AAA+_ATPase"/>
</dbReference>
<name>A0A9R1U630_9HYME</name>
<feature type="transmembrane region" description="Helical" evidence="10">
    <location>
        <begin position="3531"/>
        <end position="3551"/>
    </location>
</feature>
<evidence type="ECO:0000256" key="1">
    <source>
        <dbReference type="ARBA" id="ARBA00004141"/>
    </source>
</evidence>
<dbReference type="Pfam" id="PF12698">
    <property type="entry name" value="ABC2_membrane_3"/>
    <property type="match status" value="2"/>
</dbReference>
<evidence type="ECO:0000256" key="10">
    <source>
        <dbReference type="SAM" id="Phobius"/>
    </source>
</evidence>
<dbReference type="InterPro" id="IPR013525">
    <property type="entry name" value="ABC2_TM"/>
</dbReference>
<dbReference type="InterPro" id="IPR026082">
    <property type="entry name" value="ABCA"/>
</dbReference>
<dbReference type="GeneID" id="105269888"/>
<evidence type="ECO:0000256" key="6">
    <source>
        <dbReference type="ARBA" id="ARBA00022741"/>
    </source>
</evidence>
<evidence type="ECO:0000256" key="2">
    <source>
        <dbReference type="ARBA" id="ARBA00008869"/>
    </source>
</evidence>
<accession>A0A9R1U630</accession>
<feature type="transmembrane region" description="Helical" evidence="10">
    <location>
        <begin position="2658"/>
        <end position="2686"/>
    </location>
</feature>
<reference evidence="13" key="1">
    <citation type="submission" date="2025-08" db="UniProtKB">
        <authorList>
            <consortium name="RefSeq"/>
        </authorList>
    </citation>
    <scope>IDENTIFICATION</scope>
    <source>
        <strain evidence="13">USDA-PBARC FA_bdor</strain>
        <tissue evidence="13">Whole organism</tissue>
    </source>
</reference>
<evidence type="ECO:0000256" key="5">
    <source>
        <dbReference type="ARBA" id="ARBA00022737"/>
    </source>
</evidence>
<feature type="transmembrane region" description="Helical" evidence="10">
    <location>
        <begin position="3588"/>
        <end position="3611"/>
    </location>
</feature>
<keyword evidence="12" id="KW-1185">Reference proteome</keyword>
<keyword evidence="7" id="KW-0067">ATP-binding</keyword>
<dbReference type="GO" id="GO:0016887">
    <property type="term" value="F:ATP hydrolysis activity"/>
    <property type="evidence" value="ECO:0007669"/>
    <property type="project" value="InterPro"/>
</dbReference>
<feature type="transmembrane region" description="Helical" evidence="10">
    <location>
        <begin position="3665"/>
        <end position="3687"/>
    </location>
</feature>
<evidence type="ECO:0000313" key="13">
    <source>
        <dbReference type="RefSeq" id="XP_011308768.1"/>
    </source>
</evidence>
<proteinExistence type="inferred from homology"/>
<feature type="transmembrane region" description="Helical" evidence="10">
    <location>
        <begin position="3468"/>
        <end position="3487"/>
    </location>
</feature>
<dbReference type="OrthoDB" id="8061355at2759"/>
<feature type="transmembrane region" description="Helical" evidence="10">
    <location>
        <begin position="3507"/>
        <end position="3525"/>
    </location>
</feature>
<dbReference type="CDD" id="cd03263">
    <property type="entry name" value="ABC_subfamily_A"/>
    <property type="match status" value="2"/>
</dbReference>
<dbReference type="CTD" id="318066"/>
<sequence length="4074" mass="462517">MGVDQLGLLLWKNYVVRKRRPAILGLVFIWPIVIFMLLYIVRDNVQPEYNPTCQFPARLMPRDGLLPFVQSYICSVGNPCDPLDNYEEVPSYRNARLGPLMLEFQSLLPNETILSAVKSLPQSVKFLRSMAEILTKPEIKQLFDRGLRLGDLFNNHEVVKNSLMKQLPGVRETLIDDLFDTSIKLYYLIESFGSSNIDDVVCTPSSLKEFLIAPREENLQEISNALCHLDSSQVPLILQKLTDHLDFDGLLEVVSRVMAKFREYDFIGDITKTIMTTLNLETVIKHVPEYLKLREWIPSILSLFRTLSFKKIDLNFINRTIEILDPVFTGDHNWPVARSGLSKLNSLLEIMKEVLERNRTEQEQGSPTELSTDLGERVKASPHHLLNLEDVTKIMDGSYRVLQDGVKLMKRLLDRHKDDMDLAAEAFDSLRNLFSDKIMNMMTYLNSMMENVVRMIHHVAIIHEELQQRIYNISKTHETVVNKILTELNPQFYRNLIQTFSHPWQTEKFIEAAAKMPLSDMICSKETFNQIFKPNSSPPREFELICSDEGKRFVKDISRALELQEFRTIVENTLETFVNMAFKQPVSIEKSNTTSLLKSIKLFLNYQEHPPLKKIDWSDFKLSENWLKTFHETSSEGRKDILMYHLSLAKMIGLRSISYMKIKPDLENMDMMADVILDDLRENSTSWINDVREHESELLESFYLTVSDRNKTLEILEYSNFTQVYCVPSNPPSLINYPERGNASLLKALVCRLSRAVQKQLDIHEIPVYLLRDRKPFNWTLFNGKVVEIYGYVDSLVQFDDENDYYFKNLEKFKRDFTETWTTNLTPEDGAQVIVGGLCRLFGLAESRLFNIQEKEGWSSLQAVAWSISTITNKMERILDDLSGIKEPGRPTDLDDMPETDLLLETALRHLPSISLDLVNIFTQKNPVHIITMITDHMKKEPNWPCSHNQSLGEALGLRPGTIQLVQRIEKIICNPGPFIREWTTQPTFSRTAEIFAPNGPGDVPAFDWTAGYVRFRGLVKKFSPQIKKLTPGEIVQGIAKVQEKAKSFLDFIDLEIDKGIPTLQSNLTAREAWMSTGRARGIDEILVIAKFTSKVLHDLVHLGLEILEKPVETNAKSLNILTLLGFTSKSIVSVVHQRLPYILASVVYGISDPELDHQIYKAIENGNGITCTDIFSWFFDYKVGLTDEEYLNLKNFTCDHDALYFNEYFDLYLKETAYWGKPVSQYRSYFFTLAYDIHDLAVIIEAAVDGKMGIDPPVDKQYLDGAITTLKNVLQVPRVLTSKSQTKQPESGWTIYRLIVEGISEAFKNAAYALKENKLGNNVVHLWDLVRPGDVHQLVKFIEARPNEALSLAATLTTFNRSDNSLDSLKELRHRMCYLRFNSSYWRERNNSQFLDHMCTYDPLQLVRSATSEEYVNLVTGRSSSLEKIDPLSKSLIKFIDALWTIRETSGELTFHSSILNFTTWRHLPNDSRRLIHEAEQSWVHKILVELVPLEHNFSVQTFSEIGLTKIQRRYEDSILNSVRQIMELVDAWMNLISGGDVWQKLRMSFENTRVKSVLNLIEDTPNLIITILETFISSERLTDFFDKFLIGQVNLCDVEKYLIPPPYIRKKGILTSITNFCQKVLLADTAVSINDLKPLSILNISLSGNILDDINIKNSDGNTWIRVTLNETYFMDTLENFQSTLLRSVCDGNKPLKVPSWWISFREGTLIDFKKQYQEKDLRSLSHTIVTKSIKIIKNILLSSTELRSSCSFCDTRVVEILNSQLSNHRIYSDILCKYKRMKVSELQDVLNEQLYWKKTIGMIKNYEFMTKKFNVESFIIAIEDSLHYITDIIMDYKNPTGDNKLELCLMNAVEGVRTFSPAIYVKILVGGLDGLRENIKIIDTVNNHETLLNYTRLAEKFIPIWKPLKDIVKHSSVVEIQRVLPNASLNVNLLFGERTNSLCKRQDCRNTTTFNNFLNSRGAHKLLNYEPRAANYPSTLEVSQLLTNHLDFELINREIVSWRASAAWNFTWIQQILEHLTLALEESGSLLEVGSKIDFQDVSNVLGVPDVADGVVYLVKDRTIDKLFAALKDIVEDIEPFLESPEVIRDLNAIVDAFESMEIFRNLGLLDMKYSVSEMFQDWRGLRKFLVEDIKFSDDLVDILSGTKVDMLSVFMKERSALSLTDTICSTDKLEEMLEFQGSSTSAEEVSRVLCSLNSSVTQDLAITLIKNINFDYVFKNLMSANVKNILKNANLSTAEGNEIFDNLGVVGELLPVFKDKMSSNFSSEESETMKENSSTLTSGKFLEEASELMCGRQMVSDSGEFYRIISQIEDTKKTVDQRELDSLPTEFCRDTYKSFLSMTGGKIVWSYVKPLLRGRILYAPDSPVIHRVMSLANQTFHEMEIFSQFMSSIETTLIAVANLTEMGDNLKDLKEIMGSKVMKIAVKSMSGGRVEGDLSNFELGDLAWKLKKSNKLITMIGMLNNLVDCILIDRMIGFSTEEELEVEARKLTDTNEFLAGVVFLDNEKLSRRSLGVETLGYDVKYKIRMDVDYVPSTKRLKNQFWVPGPEGSFIEDLRYLRGFVQLQDSIDRAIIEVKSGKEQNWKTVSQQMPYPCWKYAPFQRTLYESQGLITCFFFAMMMCVGSAVRYIVWERESQNSMVMSVMGLKPWRNTLAWFITTTIELTIVVTSICIILVAGKILPLSDPVLIMILFLDYVFAAVTFCYMISTMFRSASLAAVTTVVMFLLTYMPYVIVIAMEATMGLACNFILCLSMSTSFSYGCLYAVRREVQGTGMHWNHIWQQPSPGDPMSFGMILIMIAVDGCLYAAIGYTIVRYTNSGKGSPSLRSRSLWWSDPRALFGQPSYLAFVNNLYFTNDVLHNSTTYQDEDNDSTIMAVSEKQVGVRFEGVKKVYTTEQGEYTAVDDFTLKLCKGEVTGLLGRNGAGKTTIIKMLTGMIAPTCGEIYLDGEEGSKPDIGVCPQENVLIDTLTPREHMIFYSKLKRPLSEEEMLKDVNSMLASLELGKQEHEPVSRLSGGTKRRLCVALAFLGSPKLVILDEPGAGVDPAARRRIWHLIDQHRQNRTVLLSTHHLDEADMLSDTVVVMHKGKILCTGSPLSLKTTYGQGYWLNIAFSNTESDQYNQYAERQRLEQLRKLVEGVVSNASVDSLGSEVRVNLPFQGKHGVANDIARVIKNLEENKTSLGFSRISLDCDTLERVFLNLCGKAENESSVIGGSLASVNSGGSTHVNISDDTENIITEMMVKPSPWRQARALLKKRMWHFSRDWRAPLATLLLPTVFVAIAMGFSLIRPPSSDEPPLDLSPKLYDTHVTYFYSIDNSSDLFLQRVSSQLYDKFGGDYAGAWQIQPNDTGTCECLEGQQVCHGVSKSVEGLFQTLPGRPTLDWIVSTFHEYIEKRYGGWSLSHWKEDPLFVVWFNNKGHHSLPAYLNSLNGAILRASGVPGRITTFNHPLKLSSDQLNRTSVLQHVADVGIALVLLIAFSLVAAQGARELVRERLSEEKRILYLAGVHPATYWTTAFVWDFLVFLWSIALAVIVFEIFGLPAYVARANLQGTCLLLMLFAWASIPFTHFMEKTFDDATLSNMVLFCLNTFIGVICLATILVIDIVGKSQTAKDTRQLLHNLMLFFPQYALGDGLVQMSTNDITAELLERFNMDTYKSPLGWSLIGQHYVYLFSVGVAFYLVNIITECRLFSLGKRNSTVNDKINDEDEDVSMERMRVEKSTDRDIIKTVRLRKEYRSVYGRNVAVKNLSFGVQTGTCFGLLGINGAGKSTTFKMLTTEITPTSGKIILKGHQVGSKPLCNGEIGYCSQSDSLDGFLTPHQSLTIHGEICGMANVPRAVASMLKRFDLSKYAHQRISSLSGGNKRKLCAAISVMTPVSIVLMDEPTSGMDPASKELVARAIHQVTRTEASVIMTSHSVAECEKLCNRVGILARAGLRCIGSPQHLKHKYGEGYVAFLRFPRSIVPGELKDVIYRYFPMAEVFSRQAKAARLLIPQNHELVLSEIFTKFKCLACDLKATDYTLTQSSLDQVLVNFSTGSEDDCSDLRSNSRRRINLNQQHGVDGIHMDTF</sequence>
<protein>
    <submittedName>
        <fullName evidence="13">Uncharacterized protein ldd isoform X1</fullName>
    </submittedName>
</protein>
<dbReference type="FunFam" id="3.40.50.300:FF:001253">
    <property type="entry name" value="ATP-binding cassette protein subfamily A, member 10"/>
    <property type="match status" value="1"/>
</dbReference>
<organism evidence="12 13">
    <name type="scientific">Fopius arisanus</name>
    <dbReference type="NCBI Taxonomy" id="64838"/>
    <lineage>
        <taxon>Eukaryota</taxon>
        <taxon>Metazoa</taxon>
        <taxon>Ecdysozoa</taxon>
        <taxon>Arthropoda</taxon>
        <taxon>Hexapoda</taxon>
        <taxon>Insecta</taxon>
        <taxon>Pterygota</taxon>
        <taxon>Neoptera</taxon>
        <taxon>Endopterygota</taxon>
        <taxon>Hymenoptera</taxon>
        <taxon>Apocrita</taxon>
        <taxon>Ichneumonoidea</taxon>
        <taxon>Braconidae</taxon>
        <taxon>Opiinae</taxon>
        <taxon>Fopius</taxon>
    </lineage>
</organism>
<dbReference type="GO" id="GO:0005319">
    <property type="term" value="F:lipid transporter activity"/>
    <property type="evidence" value="ECO:0007669"/>
    <property type="project" value="TreeGrafter"/>
</dbReference>
<dbReference type="GO" id="GO:0140359">
    <property type="term" value="F:ABC-type transporter activity"/>
    <property type="evidence" value="ECO:0007669"/>
    <property type="project" value="InterPro"/>
</dbReference>
<dbReference type="FunFam" id="3.40.50.300:FF:000335">
    <property type="entry name" value="ATP binding cassette subfamily A member 5"/>
    <property type="match status" value="1"/>
</dbReference>
<feature type="transmembrane region" description="Helical" evidence="10">
    <location>
        <begin position="21"/>
        <end position="41"/>
    </location>
</feature>
<dbReference type="KEGG" id="fas:105269888"/>
<comment type="subcellular location">
    <subcellularLocation>
        <location evidence="1">Membrane</location>
        <topology evidence="1">Multi-pass membrane protein</topology>
    </subcellularLocation>
</comment>
<keyword evidence="3" id="KW-0813">Transport</keyword>
<dbReference type="PANTHER" id="PTHR19229">
    <property type="entry name" value="ATP-BINDING CASSETTE TRANSPORTER SUBFAMILY A ABCA"/>
    <property type="match status" value="1"/>
</dbReference>
<comment type="similarity">
    <text evidence="2">Belongs to the ABC transporter superfamily. ABCA family.</text>
</comment>
<keyword evidence="8 10" id="KW-1133">Transmembrane helix</keyword>
<dbReference type="Proteomes" id="UP000694866">
    <property type="component" value="Unplaced"/>
</dbReference>
<feature type="transmembrane region" description="Helical" evidence="10">
    <location>
        <begin position="2615"/>
        <end position="2637"/>
    </location>
</feature>
<evidence type="ECO:0000259" key="11">
    <source>
        <dbReference type="PROSITE" id="PS50893"/>
    </source>
</evidence>
<dbReference type="Gene3D" id="3.40.50.300">
    <property type="entry name" value="P-loop containing nucleotide triphosphate hydrolases"/>
    <property type="match status" value="2"/>
</dbReference>
<dbReference type="SMART" id="SM00382">
    <property type="entry name" value="AAA"/>
    <property type="match status" value="2"/>
</dbReference>
<dbReference type="SUPFAM" id="SSF52540">
    <property type="entry name" value="P-loop containing nucleoside triphosphate hydrolases"/>
    <property type="match status" value="2"/>
</dbReference>
<feature type="transmembrane region" description="Helical" evidence="10">
    <location>
        <begin position="3558"/>
        <end position="3576"/>
    </location>
</feature>
<dbReference type="InterPro" id="IPR027417">
    <property type="entry name" value="P-loop_NTPase"/>
</dbReference>
<feature type="transmembrane region" description="Helical" evidence="10">
    <location>
        <begin position="2692"/>
        <end position="2712"/>
    </location>
</feature>
<evidence type="ECO:0000256" key="9">
    <source>
        <dbReference type="ARBA" id="ARBA00023136"/>
    </source>
</evidence>
<keyword evidence="9 10" id="KW-0472">Membrane</keyword>
<keyword evidence="6" id="KW-0547">Nucleotide-binding</keyword>
<dbReference type="GO" id="GO:0005524">
    <property type="term" value="F:ATP binding"/>
    <property type="evidence" value="ECO:0007669"/>
    <property type="project" value="UniProtKB-KW"/>
</dbReference>
<evidence type="ECO:0000256" key="4">
    <source>
        <dbReference type="ARBA" id="ARBA00022692"/>
    </source>
</evidence>
<feature type="domain" description="ABC transporter" evidence="11">
    <location>
        <begin position="3735"/>
        <end position="3963"/>
    </location>
</feature>
<keyword evidence="5" id="KW-0677">Repeat</keyword>
<feature type="transmembrane region" description="Helical" evidence="10">
    <location>
        <begin position="2719"/>
        <end position="2739"/>
    </location>
</feature>
<gene>
    <name evidence="13" type="primary">ldd</name>
</gene>
<evidence type="ECO:0000256" key="8">
    <source>
        <dbReference type="ARBA" id="ARBA00022989"/>
    </source>
</evidence>
<evidence type="ECO:0000256" key="3">
    <source>
        <dbReference type="ARBA" id="ARBA00022448"/>
    </source>
</evidence>
<dbReference type="GO" id="GO:0016020">
    <property type="term" value="C:membrane"/>
    <property type="evidence" value="ECO:0007669"/>
    <property type="project" value="UniProtKB-SubCell"/>
</dbReference>
<keyword evidence="4 10" id="KW-0812">Transmembrane</keyword>
<feature type="domain" description="ABC transporter" evidence="11">
    <location>
        <begin position="2889"/>
        <end position="3117"/>
    </location>
</feature>
<dbReference type="PANTHER" id="PTHR19229:SF36">
    <property type="entry name" value="ATP-BINDING CASSETTE SUB-FAMILY A MEMBER 2"/>
    <property type="match status" value="1"/>
</dbReference>
<feature type="transmembrane region" description="Helical" evidence="10">
    <location>
        <begin position="3271"/>
        <end position="3294"/>
    </location>
</feature>
<feature type="transmembrane region" description="Helical" evidence="10">
    <location>
        <begin position="2797"/>
        <end position="2819"/>
    </location>
</feature>
<evidence type="ECO:0000313" key="12">
    <source>
        <dbReference type="Proteomes" id="UP000694866"/>
    </source>
</evidence>